<evidence type="ECO:0000256" key="4">
    <source>
        <dbReference type="ARBA" id="ARBA00022722"/>
    </source>
</evidence>
<dbReference type="AlphaFoldDB" id="H3H7K4"/>
<dbReference type="InterPro" id="IPR041373">
    <property type="entry name" value="RT_RNaseH"/>
</dbReference>
<dbReference type="Pfam" id="PF00078">
    <property type="entry name" value="RVT_1"/>
    <property type="match status" value="1"/>
</dbReference>
<feature type="compositionally biased region" description="Basic residues" evidence="8">
    <location>
        <begin position="466"/>
        <end position="481"/>
    </location>
</feature>
<keyword evidence="11" id="KW-1185">Reference proteome</keyword>
<reference evidence="11" key="1">
    <citation type="journal article" date="2006" name="Science">
        <title>Phytophthora genome sequences uncover evolutionary origins and mechanisms of pathogenesis.</title>
        <authorList>
            <person name="Tyler B.M."/>
            <person name="Tripathy S."/>
            <person name="Zhang X."/>
            <person name="Dehal P."/>
            <person name="Jiang R.H."/>
            <person name="Aerts A."/>
            <person name="Arredondo F.D."/>
            <person name="Baxter L."/>
            <person name="Bensasson D."/>
            <person name="Beynon J.L."/>
            <person name="Chapman J."/>
            <person name="Damasceno C.M."/>
            <person name="Dorrance A.E."/>
            <person name="Dou D."/>
            <person name="Dickerman A.W."/>
            <person name="Dubchak I.L."/>
            <person name="Garbelotto M."/>
            <person name="Gijzen M."/>
            <person name="Gordon S.G."/>
            <person name="Govers F."/>
            <person name="Grunwald N.J."/>
            <person name="Huang W."/>
            <person name="Ivors K.L."/>
            <person name="Jones R.W."/>
            <person name="Kamoun S."/>
            <person name="Krampis K."/>
            <person name="Lamour K.H."/>
            <person name="Lee M.K."/>
            <person name="McDonald W.H."/>
            <person name="Medina M."/>
            <person name="Meijer H.J."/>
            <person name="Nordberg E.K."/>
            <person name="Maclean D.J."/>
            <person name="Ospina-Giraldo M.D."/>
            <person name="Morris P.F."/>
            <person name="Phuntumart V."/>
            <person name="Putnam N.H."/>
            <person name="Rash S."/>
            <person name="Rose J.K."/>
            <person name="Sakihama Y."/>
            <person name="Salamov A.A."/>
            <person name="Savidor A."/>
            <person name="Scheuring C.F."/>
            <person name="Smith B.M."/>
            <person name="Sobral B.W."/>
            <person name="Terry A."/>
            <person name="Torto-Alalibo T.A."/>
            <person name="Win J."/>
            <person name="Xu Z."/>
            <person name="Zhang H."/>
            <person name="Grigoriev I.V."/>
            <person name="Rokhsar D.S."/>
            <person name="Boore J.L."/>
        </authorList>
    </citation>
    <scope>NUCLEOTIDE SEQUENCE [LARGE SCALE GENOMIC DNA]</scope>
    <source>
        <strain evidence="11">Pr102</strain>
    </source>
</reference>
<feature type="compositionally biased region" description="Polar residues" evidence="8">
    <location>
        <begin position="401"/>
        <end position="416"/>
    </location>
</feature>
<protein>
    <recommendedName>
        <fullName evidence="1">RNA-directed DNA polymerase</fullName>
        <ecNumber evidence="1">2.7.7.49</ecNumber>
    </recommendedName>
</protein>
<dbReference type="Pfam" id="PF17917">
    <property type="entry name" value="RT_RNaseH"/>
    <property type="match status" value="1"/>
</dbReference>
<dbReference type="GO" id="GO:0016787">
    <property type="term" value="F:hydrolase activity"/>
    <property type="evidence" value="ECO:0007669"/>
    <property type="project" value="UniProtKB-KW"/>
</dbReference>
<keyword evidence="5" id="KW-0255">Endonuclease</keyword>
<dbReference type="GO" id="GO:0004519">
    <property type="term" value="F:endonuclease activity"/>
    <property type="evidence" value="ECO:0007669"/>
    <property type="project" value="UniProtKB-KW"/>
</dbReference>
<evidence type="ECO:0000256" key="5">
    <source>
        <dbReference type="ARBA" id="ARBA00022759"/>
    </source>
</evidence>
<keyword evidence="2" id="KW-0808">Transferase</keyword>
<dbReference type="InterPro" id="IPR000477">
    <property type="entry name" value="RT_dom"/>
</dbReference>
<evidence type="ECO:0000256" key="6">
    <source>
        <dbReference type="ARBA" id="ARBA00022801"/>
    </source>
</evidence>
<dbReference type="InterPro" id="IPR021109">
    <property type="entry name" value="Peptidase_aspartic_dom_sf"/>
</dbReference>
<keyword evidence="7" id="KW-0695">RNA-directed DNA polymerase</keyword>
<dbReference type="Pfam" id="PF17921">
    <property type="entry name" value="Integrase_H2C2"/>
    <property type="match status" value="1"/>
</dbReference>
<dbReference type="InterPro" id="IPR041588">
    <property type="entry name" value="Integrase_H2C2"/>
</dbReference>
<dbReference type="FunFam" id="1.10.340.70:FF:000001">
    <property type="entry name" value="Retrovirus-related Pol polyprotein from transposon gypsy-like Protein"/>
    <property type="match status" value="1"/>
</dbReference>
<dbReference type="VEuPathDB" id="FungiDB:KRP23_5223"/>
<dbReference type="InterPro" id="IPR005162">
    <property type="entry name" value="Retrotrans_gag_dom"/>
</dbReference>
<dbReference type="FunFam" id="3.10.20.370:FF:000001">
    <property type="entry name" value="Retrovirus-related Pol polyprotein from transposon 17.6-like protein"/>
    <property type="match status" value="1"/>
</dbReference>
<dbReference type="Gene3D" id="3.10.20.370">
    <property type="match status" value="1"/>
</dbReference>
<evidence type="ECO:0000256" key="1">
    <source>
        <dbReference type="ARBA" id="ARBA00012493"/>
    </source>
</evidence>
<dbReference type="SUPFAM" id="SSF56672">
    <property type="entry name" value="DNA/RNA polymerases"/>
    <property type="match status" value="1"/>
</dbReference>
<dbReference type="InterPro" id="IPR043128">
    <property type="entry name" value="Rev_trsase/Diguanyl_cyclase"/>
</dbReference>
<dbReference type="Proteomes" id="UP000005238">
    <property type="component" value="Unassembled WGS sequence"/>
</dbReference>
<name>H3H7K4_PHYRM</name>
<dbReference type="HOGENOM" id="CLU_000384_21_0_1"/>
<dbReference type="Gene3D" id="1.10.340.70">
    <property type="match status" value="1"/>
</dbReference>
<dbReference type="Gene3D" id="2.40.70.10">
    <property type="entry name" value="Acid Proteases"/>
    <property type="match status" value="1"/>
</dbReference>
<dbReference type="PROSITE" id="PS50878">
    <property type="entry name" value="RT_POL"/>
    <property type="match status" value="1"/>
</dbReference>
<dbReference type="InterPro" id="IPR050951">
    <property type="entry name" value="Retrovirus_Pol_polyprotein"/>
</dbReference>
<accession>H3H7K4</accession>
<evidence type="ECO:0000256" key="2">
    <source>
        <dbReference type="ARBA" id="ARBA00022679"/>
    </source>
</evidence>
<reference evidence="10" key="2">
    <citation type="submission" date="2015-06" db="UniProtKB">
        <authorList>
            <consortium name="EnsemblProtists"/>
        </authorList>
    </citation>
    <scope>IDENTIFICATION</scope>
    <source>
        <strain evidence="10">Pr102</strain>
    </source>
</reference>
<dbReference type="InParanoid" id="H3H7K4"/>
<dbReference type="Gene3D" id="3.30.70.270">
    <property type="match status" value="1"/>
</dbReference>
<evidence type="ECO:0000313" key="11">
    <source>
        <dbReference type="Proteomes" id="UP000005238"/>
    </source>
</evidence>
<keyword evidence="3" id="KW-0548">Nucleotidyltransferase</keyword>
<evidence type="ECO:0000259" key="9">
    <source>
        <dbReference type="PROSITE" id="PS50878"/>
    </source>
</evidence>
<dbReference type="CDD" id="cd00303">
    <property type="entry name" value="retropepsin_like"/>
    <property type="match status" value="1"/>
</dbReference>
<evidence type="ECO:0000313" key="10">
    <source>
        <dbReference type="EnsemblProtists" id="Phyra86727"/>
    </source>
</evidence>
<keyword evidence="6" id="KW-0378">Hydrolase</keyword>
<dbReference type="EnsemblProtists" id="Phyra86727">
    <property type="protein sequence ID" value="Phyra86727"/>
    <property type="gene ID" value="Phyra86727"/>
</dbReference>
<dbReference type="eggNOG" id="KOG0017">
    <property type="taxonomic scope" value="Eukaryota"/>
</dbReference>
<dbReference type="PANTHER" id="PTHR37984">
    <property type="entry name" value="PROTEIN CBG26694"/>
    <property type="match status" value="1"/>
</dbReference>
<evidence type="ECO:0000256" key="3">
    <source>
        <dbReference type="ARBA" id="ARBA00022695"/>
    </source>
</evidence>
<organism evidence="10 11">
    <name type="scientific">Phytophthora ramorum</name>
    <name type="common">Sudden oak death agent</name>
    <dbReference type="NCBI Taxonomy" id="164328"/>
    <lineage>
        <taxon>Eukaryota</taxon>
        <taxon>Sar</taxon>
        <taxon>Stramenopiles</taxon>
        <taxon>Oomycota</taxon>
        <taxon>Peronosporomycetes</taxon>
        <taxon>Peronosporales</taxon>
        <taxon>Peronosporaceae</taxon>
        <taxon>Phytophthora</taxon>
    </lineage>
</organism>
<dbReference type="PANTHER" id="PTHR37984:SF5">
    <property type="entry name" value="PROTEIN NYNRIN-LIKE"/>
    <property type="match status" value="1"/>
</dbReference>
<dbReference type="EC" id="2.7.7.49" evidence="1"/>
<dbReference type="EMBL" id="DS567100">
    <property type="status" value="NOT_ANNOTATED_CDS"/>
    <property type="molecule type" value="Genomic_DNA"/>
</dbReference>
<dbReference type="Gene3D" id="3.10.10.10">
    <property type="entry name" value="HIV Type 1 Reverse Transcriptase, subunit A, domain 1"/>
    <property type="match status" value="1"/>
</dbReference>
<dbReference type="VEuPathDB" id="FungiDB:KRP22_4748"/>
<dbReference type="GO" id="GO:0003964">
    <property type="term" value="F:RNA-directed DNA polymerase activity"/>
    <property type="evidence" value="ECO:0007669"/>
    <property type="project" value="UniProtKB-KW"/>
</dbReference>
<proteinExistence type="predicted"/>
<feature type="region of interest" description="Disordered" evidence="8">
    <location>
        <begin position="360"/>
        <end position="503"/>
    </location>
</feature>
<evidence type="ECO:0000256" key="7">
    <source>
        <dbReference type="ARBA" id="ARBA00022918"/>
    </source>
</evidence>
<dbReference type="CDD" id="cd01647">
    <property type="entry name" value="RT_LTR"/>
    <property type="match status" value="1"/>
</dbReference>
<evidence type="ECO:0000256" key="8">
    <source>
        <dbReference type="SAM" id="MobiDB-lite"/>
    </source>
</evidence>
<feature type="domain" description="Reverse transcriptase" evidence="9">
    <location>
        <begin position="666"/>
        <end position="887"/>
    </location>
</feature>
<sequence>MDRSEFTHLIDSQFESVRKMAGIFGMDALQSLAAATPAEQLERPPVAERKPVQPKPLRLKVNPYKGKEGENLHFWVREVELAMDAALVSDERLRVAFALSHLSGRAKSSAYTREATTPGCFASWAQLCEQLRAAFLPANYEYRQRSRFLACKQGRRELHEYIQEMRELTASLVGNPLHEYIKVTVFMDGLRVGPARTQLFRVQANTLEEAIQIALQEEYSHRHAHTPATAWLGGSSQGRPQSRGPFNVPVPMDLSLAEQNVEVTKVFMDLSVKFEDFNSTERFLVLDMDKYDLILGMPWLEKHEPWIDWRGNAIGASLPAATDRALVSHVPTSVSNRAYPRSRVGNDSEELVAAGAATGVMTPSTAGNGPPQAMPVDRTSSPARGTAMPTVPTAPDYGTVRPSSLSTPGEVNSPKETSPRETKAVETVARVEVAGSTSSVGNNVPHGVDGTPDSTLESPPAVGNKGPRRGGHRRRHRRRKPSLLGQTGVATSDSERENSPQARPAEECYHFFDGETGCTVKAGSTTLAALPEVSELLNLEEMSIDDFLAQLKAGAIAEMVLLKPEASPEELTSSSVMDKDVLGEIDKKRATRTGSAILENPKDPVYPLVKEFSDVVSKDPPSQLPPDRGVRHEIDLVPGTKHCVTRQCPLPREQCEVIDAFFAAKAKAGMVRESKSPHSTPTFCVRKPNGKWRLVHAYNKLNNATVPAQTPIPRKDVLLNNMAGCELYSALDLVDGYYQILMRERDIPLTAVSTPSGMLWEWLVMPQGLSNAPATFNRLVTQLFRPLRAFTQTYFDDIFVHSRAGEGKTAIEVHLEHLRRVFMVMRANKLYVNIDKCVFAAQETKVLGCFVSSVGVRADPEKVKAIAAWPTPRSQKDLLRKWLGLANYLHKYSAGIKASLQRAPVLALPDETKPFSVVCDASDYAIGCALLQHDADGHERVIAFQSRQLKAAERNYPVHDKELLAMKYALVKFRLHLLGSEPFVIYTDHASLRTATNSPHLSQSMARWLSFFAEYNFRVEYKPGKLNVLADALSRRPDYELAHISRVTTDLYDRIRLAYRDDENLSPIVRFLTAGTEAKPAWLTPRHRARLHCYAWVDGLLHYRVDPADPPRIVVPNDEDLKYDILQEAHDVPSSGHLGREKTFLSVSQVFWWAHMYKWVATYVETCETCQRVKPAGHASAPLRACQSRKTAGSR</sequence>
<dbReference type="CDD" id="cd09274">
    <property type="entry name" value="RNase_HI_RT_Ty3"/>
    <property type="match status" value="1"/>
</dbReference>
<keyword evidence="4" id="KW-0540">Nuclease</keyword>
<dbReference type="InterPro" id="IPR043502">
    <property type="entry name" value="DNA/RNA_pol_sf"/>
</dbReference>
<dbReference type="STRING" id="164328.H3H7K4"/>
<feature type="compositionally biased region" description="Basic and acidic residues" evidence="8">
    <location>
        <begin position="493"/>
        <end position="503"/>
    </location>
</feature>
<dbReference type="Pfam" id="PF03732">
    <property type="entry name" value="Retrotrans_gag"/>
    <property type="match status" value="1"/>
</dbReference>